<dbReference type="PANTHER" id="PTHR43581">
    <property type="entry name" value="ATP/GTP PHOSPHATASE"/>
    <property type="match status" value="1"/>
</dbReference>
<gene>
    <name evidence="2" type="ORF">ACFQ0P_00945</name>
</gene>
<dbReference type="InterPro" id="IPR027417">
    <property type="entry name" value="P-loop_NTPase"/>
</dbReference>
<sequence length="410" mass="44879">MYRLHGYRSARFDFSLNRSEALDNCFSIVIGPNGTGKSRLLGELARTALSDDSGYRQDETHPPTRVLAISNLVTDVFPFVQANSSAYRYLGLRQASNSMSSGAATSSLARYWAEIRVDQPFDFNLGSVLDYLGLPPASLAVKRGVRPTAAKNARESLRRMLSRNGHEPIEWAIDDLDGAFRTLSDELRAMAKAEQSDYAVVSLVGRLATESGLDVGTVVDALRRIYSVRLDMSFGLRSARPFEPSAGQTLLLSMALRLVASLRPDSLVLIDEPETGLHPNWQSDFVRFLESLLPTGMGCHFLIATHSPYVAAGGTNILTPSVEGGFEELETEHQGMSVESMIYRVFQTRVVGSETVDHDLTLIINWLGAQGEAPTQAVRRAAQNLSRLAGPDTTTVNDVLAEFEAKAGHR</sequence>
<evidence type="ECO:0000259" key="1">
    <source>
        <dbReference type="Pfam" id="PF13304"/>
    </source>
</evidence>
<organism evidence="2 3">
    <name type="scientific">Microbacterium insulae</name>
    <dbReference type="NCBI Taxonomy" id="483014"/>
    <lineage>
        <taxon>Bacteria</taxon>
        <taxon>Bacillati</taxon>
        <taxon>Actinomycetota</taxon>
        <taxon>Actinomycetes</taxon>
        <taxon>Micrococcales</taxon>
        <taxon>Microbacteriaceae</taxon>
        <taxon>Microbacterium</taxon>
    </lineage>
</organism>
<feature type="domain" description="ATPase AAA-type core" evidence="1">
    <location>
        <begin position="245"/>
        <end position="310"/>
    </location>
</feature>
<name>A0ABW3ADM5_9MICO</name>
<dbReference type="Proteomes" id="UP001597055">
    <property type="component" value="Unassembled WGS sequence"/>
</dbReference>
<proteinExistence type="predicted"/>
<dbReference type="Gene3D" id="3.40.50.300">
    <property type="entry name" value="P-loop containing nucleotide triphosphate hydrolases"/>
    <property type="match status" value="1"/>
</dbReference>
<dbReference type="InterPro" id="IPR051396">
    <property type="entry name" value="Bact_Antivir_Def_Nuclease"/>
</dbReference>
<dbReference type="PANTHER" id="PTHR43581:SF4">
    <property type="entry name" value="ATP_GTP PHOSPHATASE"/>
    <property type="match status" value="1"/>
</dbReference>
<dbReference type="EMBL" id="JBHTII010000001">
    <property type="protein sequence ID" value="MFD0788947.1"/>
    <property type="molecule type" value="Genomic_DNA"/>
</dbReference>
<keyword evidence="3" id="KW-1185">Reference proteome</keyword>
<evidence type="ECO:0000313" key="3">
    <source>
        <dbReference type="Proteomes" id="UP001597055"/>
    </source>
</evidence>
<dbReference type="InterPro" id="IPR003959">
    <property type="entry name" value="ATPase_AAA_core"/>
</dbReference>
<comment type="caution">
    <text evidence="2">The sequence shown here is derived from an EMBL/GenBank/DDBJ whole genome shotgun (WGS) entry which is preliminary data.</text>
</comment>
<dbReference type="RefSeq" id="WP_204979869.1">
    <property type="nucleotide sequence ID" value="NZ_JBHTII010000001.1"/>
</dbReference>
<dbReference type="Pfam" id="PF13304">
    <property type="entry name" value="AAA_21"/>
    <property type="match status" value="1"/>
</dbReference>
<accession>A0ABW3ADM5</accession>
<dbReference type="SUPFAM" id="SSF52540">
    <property type="entry name" value="P-loop containing nucleoside triphosphate hydrolases"/>
    <property type="match status" value="1"/>
</dbReference>
<evidence type="ECO:0000313" key="2">
    <source>
        <dbReference type="EMBL" id="MFD0788947.1"/>
    </source>
</evidence>
<protein>
    <submittedName>
        <fullName evidence="2">AAA family ATPase</fullName>
    </submittedName>
</protein>
<reference evidence="3" key="1">
    <citation type="journal article" date="2019" name="Int. J. Syst. Evol. Microbiol.">
        <title>The Global Catalogue of Microorganisms (GCM) 10K type strain sequencing project: providing services to taxonomists for standard genome sequencing and annotation.</title>
        <authorList>
            <consortium name="The Broad Institute Genomics Platform"/>
            <consortium name="The Broad Institute Genome Sequencing Center for Infectious Disease"/>
            <person name="Wu L."/>
            <person name="Ma J."/>
        </authorList>
    </citation>
    <scope>NUCLEOTIDE SEQUENCE [LARGE SCALE GENOMIC DNA]</scope>
    <source>
        <strain evidence="3">CCUG 54523</strain>
    </source>
</reference>